<keyword evidence="2" id="KW-0614">Plasmid</keyword>
<feature type="transmembrane region" description="Helical" evidence="1">
    <location>
        <begin position="37"/>
        <end position="61"/>
    </location>
</feature>
<accession>A0A9Q8ZSY3</accession>
<dbReference type="Pfam" id="PF18895">
    <property type="entry name" value="T4SS_pilin"/>
    <property type="match status" value="1"/>
</dbReference>
<organism evidence="2 3">
    <name type="scientific">Fructilactobacillus cliffordii</name>
    <dbReference type="NCBI Taxonomy" id="2940299"/>
    <lineage>
        <taxon>Bacteria</taxon>
        <taxon>Bacillati</taxon>
        <taxon>Bacillota</taxon>
        <taxon>Bacilli</taxon>
        <taxon>Lactobacillales</taxon>
        <taxon>Lactobacillaceae</taxon>
        <taxon>Fructilactobacillus</taxon>
    </lineage>
</organism>
<protein>
    <submittedName>
        <fullName evidence="2">Uncharacterized protein</fullName>
    </submittedName>
</protein>
<dbReference type="InterPro" id="IPR043993">
    <property type="entry name" value="T4SS_pilin"/>
</dbReference>
<geneLocation type="plasmid" evidence="2 3">
    <name>p1unnamed</name>
</geneLocation>
<evidence type="ECO:0000313" key="2">
    <source>
        <dbReference type="EMBL" id="USS89967.1"/>
    </source>
</evidence>
<sequence length="101" mass="10724">MGKFSLFQSSILGNASKVIVAGDAVSGTETLFHRLATALQIVGFAGGITVGVGCFILMMFLGERKRQSVKDHLTWVIIGIVGLFAMGAIATFFKSYSQGSF</sequence>
<feature type="transmembrane region" description="Helical" evidence="1">
    <location>
        <begin position="73"/>
        <end position="93"/>
    </location>
</feature>
<proteinExistence type="predicted"/>
<keyword evidence="3" id="KW-1185">Reference proteome</keyword>
<dbReference type="Proteomes" id="UP001055911">
    <property type="component" value="Plasmid p1unnamed"/>
</dbReference>
<evidence type="ECO:0000313" key="3">
    <source>
        <dbReference type="Proteomes" id="UP001055911"/>
    </source>
</evidence>
<gene>
    <name evidence="2" type="ORF">M3M40_07205</name>
</gene>
<reference evidence="2" key="1">
    <citation type="submission" date="2022-05" db="EMBL/GenBank/DDBJ databases">
        <authorList>
            <person name="Oliphant S.A."/>
            <person name="Watson-Haigh N.S."/>
            <person name="Sumby K.M."/>
            <person name="Gardner J.M."/>
            <person name="Jiranek V."/>
        </authorList>
    </citation>
    <scope>NUCLEOTIDE SEQUENCE</scope>
    <source>
        <strain evidence="2">KI4_B1</strain>
        <plasmid evidence="2">p1unnamed</plasmid>
    </source>
</reference>
<dbReference type="EMBL" id="CP097120">
    <property type="protein sequence ID" value="USS89967.1"/>
    <property type="molecule type" value="Genomic_DNA"/>
</dbReference>
<dbReference type="RefSeq" id="WP_252767513.1">
    <property type="nucleotide sequence ID" value="NZ_CP097120.1"/>
</dbReference>
<dbReference type="AlphaFoldDB" id="A0A9Q8ZSY3"/>
<evidence type="ECO:0000256" key="1">
    <source>
        <dbReference type="SAM" id="Phobius"/>
    </source>
</evidence>
<keyword evidence="1" id="KW-1133">Transmembrane helix</keyword>
<keyword evidence="1" id="KW-0812">Transmembrane</keyword>
<name>A0A9Q8ZSY3_9LACO</name>
<keyword evidence="1" id="KW-0472">Membrane</keyword>